<evidence type="ECO:0000256" key="7">
    <source>
        <dbReference type="SAM" id="SignalP"/>
    </source>
</evidence>
<keyword evidence="2 6" id="KW-0812">Transmembrane</keyword>
<gene>
    <name evidence="9" type="ORF">RIF29_05931</name>
</gene>
<evidence type="ECO:0000256" key="1">
    <source>
        <dbReference type="ARBA" id="ARBA00004141"/>
    </source>
</evidence>
<dbReference type="Proteomes" id="UP001372338">
    <property type="component" value="Unassembled WGS sequence"/>
</dbReference>
<evidence type="ECO:0000313" key="9">
    <source>
        <dbReference type="EMBL" id="KAK7291062.1"/>
    </source>
</evidence>
<dbReference type="PANTHER" id="PTHR21229:SF15">
    <property type="entry name" value="LUNG SEVEN TRANSMEMBRANE RECEPTOR FAMILY PROTEIN"/>
    <property type="match status" value="1"/>
</dbReference>
<sequence>MASWHSVLAFLLPLLLLSLRPEAAVHDYIDEKFTFKGDAFVVHAGREKLYSSEDSYIRFEGIQFRRNKAFTNFSSKPIYAVVLEGKDRKSIGGYQRPVCCRANPAEQGACAVGEVIRLPSVKDSDRPYVFNVSFNVDDEVAVLPSNSIEITKTGMYKLHFIHCDPRLKDLVVEGKTVWKNPSGYLPGGMAPMLRIYPLFFILYSLAFIFSVYHCWGQEVFLLQKWISLAFTLGLLEVFLWWTYYDQFNETGNRPPWKTVSAVTLGSAKNAVTLSIILMISEGYGLVRPLPGEPRFKMLFLGVTYCIASKWLGWEENAELVNDHSGVASLFFFLLVLVLDAIFICWASTSLSATLNEIKVIVSGPEVSDPATSDVILHHV</sequence>
<comment type="subcellular location">
    <subcellularLocation>
        <location evidence="1">Membrane</location>
        <topology evidence="1">Multi-pass membrane protein</topology>
    </subcellularLocation>
</comment>
<evidence type="ECO:0000256" key="5">
    <source>
        <dbReference type="ARBA" id="ARBA00023136"/>
    </source>
</evidence>
<dbReference type="GO" id="GO:0005794">
    <property type="term" value="C:Golgi apparatus"/>
    <property type="evidence" value="ECO:0007669"/>
    <property type="project" value="TreeGrafter"/>
</dbReference>
<feature type="transmembrane region" description="Helical" evidence="6">
    <location>
        <begin position="325"/>
        <end position="346"/>
    </location>
</feature>
<protein>
    <recommendedName>
        <fullName evidence="8">GOST seven transmembrane domain-containing protein</fullName>
    </recommendedName>
</protein>
<evidence type="ECO:0000256" key="4">
    <source>
        <dbReference type="ARBA" id="ARBA00022989"/>
    </source>
</evidence>
<feature type="transmembrane region" description="Helical" evidence="6">
    <location>
        <begin position="225"/>
        <end position="244"/>
    </location>
</feature>
<feature type="transmembrane region" description="Helical" evidence="6">
    <location>
        <begin position="195"/>
        <end position="213"/>
    </location>
</feature>
<organism evidence="9 10">
    <name type="scientific">Crotalaria pallida</name>
    <name type="common">Smooth rattlebox</name>
    <name type="synonym">Crotalaria striata</name>
    <dbReference type="NCBI Taxonomy" id="3830"/>
    <lineage>
        <taxon>Eukaryota</taxon>
        <taxon>Viridiplantae</taxon>
        <taxon>Streptophyta</taxon>
        <taxon>Embryophyta</taxon>
        <taxon>Tracheophyta</taxon>
        <taxon>Spermatophyta</taxon>
        <taxon>Magnoliopsida</taxon>
        <taxon>eudicotyledons</taxon>
        <taxon>Gunneridae</taxon>
        <taxon>Pentapetalae</taxon>
        <taxon>rosids</taxon>
        <taxon>fabids</taxon>
        <taxon>Fabales</taxon>
        <taxon>Fabaceae</taxon>
        <taxon>Papilionoideae</taxon>
        <taxon>50 kb inversion clade</taxon>
        <taxon>genistoids sensu lato</taxon>
        <taxon>core genistoids</taxon>
        <taxon>Crotalarieae</taxon>
        <taxon>Crotalaria</taxon>
    </lineage>
</organism>
<keyword evidence="5 6" id="KW-0472">Membrane</keyword>
<name>A0AAN9PAY4_CROPI</name>
<dbReference type="InterPro" id="IPR053937">
    <property type="entry name" value="GOST_TM"/>
</dbReference>
<dbReference type="AlphaFoldDB" id="A0AAN9PAY4"/>
<dbReference type="PANTHER" id="PTHR21229">
    <property type="entry name" value="LUNG SEVEN TRANSMEMBRANE RECEPTOR"/>
    <property type="match status" value="1"/>
</dbReference>
<reference evidence="9 10" key="1">
    <citation type="submission" date="2024-01" db="EMBL/GenBank/DDBJ databases">
        <title>The genomes of 5 underutilized Papilionoideae crops provide insights into root nodulation and disease resistanc.</title>
        <authorList>
            <person name="Yuan L."/>
        </authorList>
    </citation>
    <scope>NUCLEOTIDE SEQUENCE [LARGE SCALE GENOMIC DNA]</scope>
    <source>
        <strain evidence="9">ZHUSHIDOU_FW_LH</strain>
        <tissue evidence="9">Leaf</tissue>
    </source>
</reference>
<accession>A0AAN9PAY4</accession>
<keyword evidence="4 6" id="KW-1133">Transmembrane helix</keyword>
<keyword evidence="3 7" id="KW-0732">Signal</keyword>
<feature type="signal peptide" evidence="7">
    <location>
        <begin position="1"/>
        <end position="24"/>
    </location>
</feature>
<evidence type="ECO:0000259" key="8">
    <source>
        <dbReference type="Pfam" id="PF06814"/>
    </source>
</evidence>
<comment type="caution">
    <text evidence="9">The sequence shown here is derived from an EMBL/GenBank/DDBJ whole genome shotgun (WGS) entry which is preliminary data.</text>
</comment>
<dbReference type="InterPro" id="IPR009637">
    <property type="entry name" value="GPR107/GPR108-like"/>
</dbReference>
<proteinExistence type="predicted"/>
<evidence type="ECO:0000256" key="2">
    <source>
        <dbReference type="ARBA" id="ARBA00022692"/>
    </source>
</evidence>
<feature type="domain" description="GOST seven transmembrane" evidence="8">
    <location>
        <begin position="191"/>
        <end position="358"/>
    </location>
</feature>
<feature type="chain" id="PRO_5042908500" description="GOST seven transmembrane domain-containing protein" evidence="7">
    <location>
        <begin position="25"/>
        <end position="379"/>
    </location>
</feature>
<evidence type="ECO:0000256" key="6">
    <source>
        <dbReference type="SAM" id="Phobius"/>
    </source>
</evidence>
<evidence type="ECO:0000256" key="3">
    <source>
        <dbReference type="ARBA" id="ARBA00022729"/>
    </source>
</evidence>
<keyword evidence="10" id="KW-1185">Reference proteome</keyword>
<dbReference type="EMBL" id="JAYWIO010000001">
    <property type="protein sequence ID" value="KAK7291062.1"/>
    <property type="molecule type" value="Genomic_DNA"/>
</dbReference>
<evidence type="ECO:0000313" key="10">
    <source>
        <dbReference type="Proteomes" id="UP001372338"/>
    </source>
</evidence>
<dbReference type="GO" id="GO:0016020">
    <property type="term" value="C:membrane"/>
    <property type="evidence" value="ECO:0007669"/>
    <property type="project" value="UniProtKB-SubCell"/>
</dbReference>
<dbReference type="Pfam" id="PF06814">
    <property type="entry name" value="GOST_TM"/>
    <property type="match status" value="1"/>
</dbReference>